<dbReference type="EMBL" id="JAFKOQ010000006">
    <property type="protein sequence ID" value="MBN8122361.1"/>
    <property type="molecule type" value="Genomic_DNA"/>
</dbReference>
<reference evidence="1" key="1">
    <citation type="submission" date="2021-03" db="EMBL/GenBank/DDBJ databases">
        <title>Study of the foodborne Vibrio vulnificus isolates from China.</title>
        <authorList>
            <person name="Zheng Z."/>
            <person name="Ye L."/>
        </authorList>
    </citation>
    <scope>NUCLEOTIDE SEQUENCE</scope>
    <source>
        <strain evidence="1">Vv1582</strain>
    </source>
</reference>
<evidence type="ECO:0000313" key="2">
    <source>
        <dbReference type="Proteomes" id="UP000664056"/>
    </source>
</evidence>
<gene>
    <name evidence="1" type="ORF">J0J18_11520</name>
</gene>
<proteinExistence type="predicted"/>
<protein>
    <submittedName>
        <fullName evidence="1">Uncharacterized protein</fullName>
    </submittedName>
</protein>
<evidence type="ECO:0000313" key="1">
    <source>
        <dbReference type="EMBL" id="MBN8122361.1"/>
    </source>
</evidence>
<organism evidence="1 2">
    <name type="scientific">Vibrio vulnificus</name>
    <dbReference type="NCBI Taxonomy" id="672"/>
    <lineage>
        <taxon>Bacteria</taxon>
        <taxon>Pseudomonadati</taxon>
        <taxon>Pseudomonadota</taxon>
        <taxon>Gammaproteobacteria</taxon>
        <taxon>Vibrionales</taxon>
        <taxon>Vibrionaceae</taxon>
        <taxon>Vibrio</taxon>
    </lineage>
</organism>
<name>A0AAW4HCH8_VIBVL</name>
<comment type="caution">
    <text evidence="1">The sequence shown here is derived from an EMBL/GenBank/DDBJ whole genome shotgun (WGS) entry which is preliminary data.</text>
</comment>
<dbReference type="AlphaFoldDB" id="A0AAW4HCH8"/>
<sequence>MYDTHIELQHILLEVKAERWHAIERFLFPYYCYQHQLLTRQGKPDWHLARENLPRSVSVVTTKQCVIEPLVPEQSIVGLLKAHWKDHEQISLVSLTSLFEQWLHYAVITKDEQASLKKAGLENAMPKEWYQDEQPSMEARFEKVGIKINRQQGSGL</sequence>
<dbReference type="RefSeq" id="WP_094867118.1">
    <property type="nucleotide sequence ID" value="NZ_JAFKOQ010000006.1"/>
</dbReference>
<dbReference type="Proteomes" id="UP000664056">
    <property type="component" value="Unassembled WGS sequence"/>
</dbReference>
<accession>A0AAW4HCH8</accession>